<evidence type="ECO:0000313" key="2">
    <source>
        <dbReference type="Proteomes" id="UP001304300"/>
    </source>
</evidence>
<name>A0AAQ3LDI7_9BACT</name>
<sequence length="160" mass="18277">MKYMLLFLCTHLTVGGVQVLAAGEGDLSDLIKDDDFLAIFERRVEFLEAVDDISEGASITDRNMMRFMKAFLSDLPVAVTDNPDGLKSKSLLKLIQKFSEEEGNYVDVIPQSYYERKTGYCALILTMFDKDGTGTVFWLIVRKYDGYWSIVRSKWALSWD</sequence>
<proteinExistence type="predicted"/>
<dbReference type="EMBL" id="CP136920">
    <property type="protein sequence ID" value="WOO43392.1"/>
    <property type="molecule type" value="Genomic_DNA"/>
</dbReference>
<dbReference type="RefSeq" id="WP_317835942.1">
    <property type="nucleotide sequence ID" value="NZ_CP136920.1"/>
</dbReference>
<accession>A0AAQ3LDI7</accession>
<dbReference type="KEGG" id="puo:RZN69_09855"/>
<gene>
    <name evidence="1" type="ORF">RZN69_09855</name>
</gene>
<dbReference type="Proteomes" id="UP001304300">
    <property type="component" value="Chromosome"/>
</dbReference>
<protein>
    <submittedName>
        <fullName evidence="1">Uncharacterized protein</fullName>
    </submittedName>
</protein>
<dbReference type="AlphaFoldDB" id="A0AAQ3LDI7"/>
<reference evidence="1 2" key="1">
    <citation type="submission" date="2023-10" db="EMBL/GenBank/DDBJ databases">
        <title>Rubellicoccus peritrichatus gen. nov., sp. nov., isolated from an algae of coral reef tank.</title>
        <authorList>
            <person name="Luo J."/>
        </authorList>
    </citation>
    <scope>NUCLEOTIDE SEQUENCE [LARGE SCALE GENOMIC DNA]</scope>
    <source>
        <strain evidence="1 2">CR14</strain>
    </source>
</reference>
<organism evidence="1 2">
    <name type="scientific">Rubellicoccus peritrichatus</name>
    <dbReference type="NCBI Taxonomy" id="3080537"/>
    <lineage>
        <taxon>Bacteria</taxon>
        <taxon>Pseudomonadati</taxon>
        <taxon>Verrucomicrobiota</taxon>
        <taxon>Opitutia</taxon>
        <taxon>Puniceicoccales</taxon>
        <taxon>Cerasicoccaceae</taxon>
        <taxon>Rubellicoccus</taxon>
    </lineage>
</organism>
<evidence type="ECO:0000313" key="1">
    <source>
        <dbReference type="EMBL" id="WOO43392.1"/>
    </source>
</evidence>
<keyword evidence="2" id="KW-1185">Reference proteome</keyword>